<organism evidence="1 2">
    <name type="scientific">Vanessa tameamea</name>
    <name type="common">Kamehameha butterfly</name>
    <dbReference type="NCBI Taxonomy" id="334116"/>
    <lineage>
        <taxon>Eukaryota</taxon>
        <taxon>Metazoa</taxon>
        <taxon>Ecdysozoa</taxon>
        <taxon>Arthropoda</taxon>
        <taxon>Hexapoda</taxon>
        <taxon>Insecta</taxon>
        <taxon>Pterygota</taxon>
        <taxon>Neoptera</taxon>
        <taxon>Endopterygota</taxon>
        <taxon>Lepidoptera</taxon>
        <taxon>Glossata</taxon>
        <taxon>Ditrysia</taxon>
        <taxon>Papilionoidea</taxon>
        <taxon>Nymphalidae</taxon>
        <taxon>Nymphalinae</taxon>
        <taxon>Vanessa</taxon>
    </lineage>
</organism>
<keyword evidence="1" id="KW-1185">Reference proteome</keyword>
<sequence>METIVVHQFLDFFQDFINLCLKHDWPSDTTTPEEFRNAFLISQHIEKCLDKFHKRSLIDELLSAINKKQNTSSLFLKKCFSDPPKYILKKILNSSINITQVNVGITIFLDLFSEQKLEDYLSDLMLEAASKETLLKNLKTEIPNELLLEFKSKFLLSELKDTDYAKKVIGNILNTCTDNDMDMLILSLLCKDLKYAQGLDVLSKAFVSYMTVRSVSRKSFWKLLFSINEDNFLQLCLNHGDIFKLISKVLIDSGKLVRENMSMDYFYIELTYSELQSITQTICKNENLKLDFLDQVLESNEDFAFWNNFMS</sequence>
<dbReference type="GeneID" id="113396440"/>
<dbReference type="AlphaFoldDB" id="A0A8B8I164"/>
<proteinExistence type="predicted"/>
<dbReference type="OrthoDB" id="284357at2759"/>
<protein>
    <submittedName>
        <fullName evidence="2">Uncharacterized protein Ufm1 isoform X1</fullName>
    </submittedName>
</protein>
<evidence type="ECO:0000313" key="2">
    <source>
        <dbReference type="RefSeq" id="XP_026490162.2"/>
    </source>
</evidence>
<dbReference type="RefSeq" id="XP_026490162.2">
    <property type="nucleotide sequence ID" value="XM_026634377.2"/>
</dbReference>
<name>A0A8B8I164_VANTA</name>
<evidence type="ECO:0000313" key="1">
    <source>
        <dbReference type="Proteomes" id="UP001652626"/>
    </source>
</evidence>
<dbReference type="Proteomes" id="UP001652626">
    <property type="component" value="Chromosome 22"/>
</dbReference>
<reference evidence="2" key="1">
    <citation type="submission" date="2025-08" db="UniProtKB">
        <authorList>
            <consortium name="RefSeq"/>
        </authorList>
    </citation>
    <scope>IDENTIFICATION</scope>
    <source>
        <tissue evidence="2">Whole body</tissue>
    </source>
</reference>
<gene>
    <name evidence="2" type="primary">Ufm1</name>
</gene>
<accession>A0A8B8I164</accession>